<feature type="signal peptide" evidence="1">
    <location>
        <begin position="1"/>
        <end position="39"/>
    </location>
</feature>
<protein>
    <submittedName>
        <fullName evidence="2">Uncharacterized protein</fullName>
    </submittedName>
</protein>
<evidence type="ECO:0000256" key="1">
    <source>
        <dbReference type="SAM" id="SignalP"/>
    </source>
</evidence>
<dbReference type="RefSeq" id="WP_377796834.1">
    <property type="nucleotide sequence ID" value="NZ_JBHSLW010000009.1"/>
</dbReference>
<accession>A0ABW0IPS7</accession>
<dbReference type="Proteomes" id="UP001596053">
    <property type="component" value="Unassembled WGS sequence"/>
</dbReference>
<proteinExistence type="predicted"/>
<keyword evidence="1" id="KW-0732">Signal</keyword>
<gene>
    <name evidence="2" type="ORF">ACFPOB_06405</name>
</gene>
<organism evidence="2 3">
    <name type="scientific">Bosea eneae</name>
    <dbReference type="NCBI Taxonomy" id="151454"/>
    <lineage>
        <taxon>Bacteria</taxon>
        <taxon>Pseudomonadati</taxon>
        <taxon>Pseudomonadota</taxon>
        <taxon>Alphaproteobacteria</taxon>
        <taxon>Hyphomicrobiales</taxon>
        <taxon>Boseaceae</taxon>
        <taxon>Bosea</taxon>
    </lineage>
</organism>
<evidence type="ECO:0000313" key="3">
    <source>
        <dbReference type="Proteomes" id="UP001596053"/>
    </source>
</evidence>
<dbReference type="EMBL" id="JBHSLW010000009">
    <property type="protein sequence ID" value="MFC5419194.1"/>
    <property type="molecule type" value="Genomic_DNA"/>
</dbReference>
<evidence type="ECO:0000313" key="2">
    <source>
        <dbReference type="EMBL" id="MFC5419194.1"/>
    </source>
</evidence>
<reference evidence="3" key="1">
    <citation type="journal article" date="2019" name="Int. J. Syst. Evol. Microbiol.">
        <title>The Global Catalogue of Microorganisms (GCM) 10K type strain sequencing project: providing services to taxonomists for standard genome sequencing and annotation.</title>
        <authorList>
            <consortium name="The Broad Institute Genomics Platform"/>
            <consortium name="The Broad Institute Genome Sequencing Center for Infectious Disease"/>
            <person name="Wu L."/>
            <person name="Ma J."/>
        </authorList>
    </citation>
    <scope>NUCLEOTIDE SEQUENCE [LARGE SCALE GENOMIC DNA]</scope>
    <source>
        <strain evidence="3">NCAIM B.01391</strain>
    </source>
</reference>
<comment type="caution">
    <text evidence="2">The sequence shown here is derived from an EMBL/GenBank/DDBJ whole genome shotgun (WGS) entry which is preliminary data.</text>
</comment>
<keyword evidence="3" id="KW-1185">Reference proteome</keyword>
<name>A0ABW0IPS7_9HYPH</name>
<feature type="chain" id="PRO_5046713851" evidence="1">
    <location>
        <begin position="40"/>
        <end position="113"/>
    </location>
</feature>
<sequence>MITFTHHNLRVAIPASVRYGAAVALFAGAALFSAGQAPASAQSMSWEEGCAMRVVTPGSGDILRTTNCGRQRDCQQMANAQGSMMMGNGCFFVMPNAAPPAAQASQTRPVRKH</sequence>